<keyword evidence="1" id="KW-0732">Signal</keyword>
<evidence type="ECO:0000313" key="3">
    <source>
        <dbReference type="Proteomes" id="UP000033163"/>
    </source>
</evidence>
<name>A0A0E4CV60_9BACL</name>
<dbReference type="SUPFAM" id="SSF51126">
    <property type="entry name" value="Pectin lyase-like"/>
    <property type="match status" value="1"/>
</dbReference>
<gene>
    <name evidence="2" type="ORF">PRIO_1444</name>
</gene>
<sequence>MKRSSKFVLPLLILVSLLLTSLVSGAASPVAGAAGTTYYVDSALGNDNAAGNSETSAWKTLTKVNTVTFNPGDRILLKAGGVWSNQYLDLKGSGTEGSPIVVDGSGSKPLIHFGNTSVNGEGFGVRLRNVSYWEINNLEITSGEQLTDMRRQGVLVVGEGSGAGNFRHIYIKNLNIHDIFGTDRRTGGINFHWPASSEASS</sequence>
<dbReference type="Gene3D" id="2.160.20.10">
    <property type="entry name" value="Single-stranded right-handed beta-helix, Pectin lyase-like"/>
    <property type="match status" value="1"/>
</dbReference>
<feature type="chain" id="PRO_5039141569" evidence="1">
    <location>
        <begin position="27"/>
        <end position="201"/>
    </location>
</feature>
<organism evidence="2 3">
    <name type="scientific">Paenibacillus riograndensis SBR5</name>
    <dbReference type="NCBI Taxonomy" id="1073571"/>
    <lineage>
        <taxon>Bacteria</taxon>
        <taxon>Bacillati</taxon>
        <taxon>Bacillota</taxon>
        <taxon>Bacilli</taxon>
        <taxon>Bacillales</taxon>
        <taxon>Paenibacillaceae</taxon>
        <taxon>Paenibacillus</taxon>
        <taxon>Paenibacillus sonchi group</taxon>
    </lineage>
</organism>
<dbReference type="Proteomes" id="UP000033163">
    <property type="component" value="Chromosome I"/>
</dbReference>
<reference evidence="3" key="1">
    <citation type="submission" date="2015-03" db="EMBL/GenBank/DDBJ databases">
        <authorList>
            <person name="Wibberg D."/>
        </authorList>
    </citation>
    <scope>NUCLEOTIDE SEQUENCE [LARGE SCALE GENOMIC DNA]</scope>
</reference>
<evidence type="ECO:0000256" key="1">
    <source>
        <dbReference type="SAM" id="SignalP"/>
    </source>
</evidence>
<dbReference type="EMBL" id="LN831776">
    <property type="protein sequence ID" value="CQR53576.1"/>
    <property type="molecule type" value="Genomic_DNA"/>
</dbReference>
<feature type="signal peptide" evidence="1">
    <location>
        <begin position="1"/>
        <end position="26"/>
    </location>
</feature>
<accession>A0A0E4CV60</accession>
<dbReference type="HOGENOM" id="CLU_1359290_0_0_9"/>
<dbReference type="InterPro" id="IPR012334">
    <property type="entry name" value="Pectin_lyas_fold"/>
</dbReference>
<dbReference type="KEGG" id="pri:PRIO_1444"/>
<dbReference type="PATRIC" id="fig|1073571.4.peg.1509"/>
<dbReference type="AlphaFoldDB" id="A0A0E4CV60"/>
<protein>
    <submittedName>
        <fullName evidence="2">Putative secreted protein</fullName>
    </submittedName>
</protein>
<dbReference type="InterPro" id="IPR011050">
    <property type="entry name" value="Pectin_lyase_fold/virulence"/>
</dbReference>
<dbReference type="RefSeq" id="WP_020428365.1">
    <property type="nucleotide sequence ID" value="NZ_AGBD01000611.1"/>
</dbReference>
<proteinExistence type="predicted"/>
<evidence type="ECO:0000313" key="2">
    <source>
        <dbReference type="EMBL" id="CQR53576.1"/>
    </source>
</evidence>